<reference evidence="1 2" key="1">
    <citation type="submission" date="2023-07" db="EMBL/GenBank/DDBJ databases">
        <title>Genomic Encyclopedia of Type Strains, Phase IV (KMG-IV): sequencing the most valuable type-strain genomes for metagenomic binning, comparative biology and taxonomic classification.</title>
        <authorList>
            <person name="Goeker M."/>
        </authorList>
    </citation>
    <scope>NUCLEOTIDE SEQUENCE [LARGE SCALE GENOMIC DNA]</scope>
    <source>
        <strain evidence="1 2">DSM 19619</strain>
    </source>
</reference>
<evidence type="ECO:0008006" key="3">
    <source>
        <dbReference type="Google" id="ProtNLM"/>
    </source>
</evidence>
<accession>A0ABU0J9J9</accession>
<gene>
    <name evidence="1" type="ORF">QO011_003966</name>
</gene>
<dbReference type="EMBL" id="JAUSVX010000007">
    <property type="protein sequence ID" value="MDQ0470947.1"/>
    <property type="molecule type" value="Genomic_DNA"/>
</dbReference>
<name>A0ABU0J9J9_9HYPH</name>
<proteinExistence type="predicted"/>
<sequence length="77" mass="8232">MSSAESPPPNVPLVLAEDGLDFVVGQDKAGRWLALEIHGRAGGIFASRDAALHYALMETGHRPEAVRLATDPVELQI</sequence>
<evidence type="ECO:0000313" key="1">
    <source>
        <dbReference type="EMBL" id="MDQ0470947.1"/>
    </source>
</evidence>
<dbReference type="Proteomes" id="UP001242480">
    <property type="component" value="Unassembled WGS sequence"/>
</dbReference>
<protein>
    <recommendedName>
        <fullName evidence="3">DUF2188 domain-containing protein</fullName>
    </recommendedName>
</protein>
<evidence type="ECO:0000313" key="2">
    <source>
        <dbReference type="Proteomes" id="UP001242480"/>
    </source>
</evidence>
<comment type="caution">
    <text evidence="1">The sequence shown here is derived from an EMBL/GenBank/DDBJ whole genome shotgun (WGS) entry which is preliminary data.</text>
</comment>
<organism evidence="1 2">
    <name type="scientific">Labrys wisconsinensis</name>
    <dbReference type="NCBI Taxonomy" id="425677"/>
    <lineage>
        <taxon>Bacteria</taxon>
        <taxon>Pseudomonadati</taxon>
        <taxon>Pseudomonadota</taxon>
        <taxon>Alphaproteobacteria</taxon>
        <taxon>Hyphomicrobiales</taxon>
        <taxon>Xanthobacteraceae</taxon>
        <taxon>Labrys</taxon>
    </lineage>
</organism>
<dbReference type="RefSeq" id="WP_307275314.1">
    <property type="nucleotide sequence ID" value="NZ_JAUSVX010000007.1"/>
</dbReference>
<keyword evidence="2" id="KW-1185">Reference proteome</keyword>